<keyword evidence="2" id="KW-1185">Reference proteome</keyword>
<dbReference type="InParanoid" id="A0A2P6NML1"/>
<dbReference type="EMBL" id="MDYQ01000049">
    <property type="protein sequence ID" value="PRP85187.1"/>
    <property type="molecule type" value="Genomic_DNA"/>
</dbReference>
<protein>
    <submittedName>
        <fullName evidence="1">Uncharacterized protein</fullName>
    </submittedName>
</protein>
<dbReference type="AlphaFoldDB" id="A0A2P6NML1"/>
<sequence length="89" mass="10119">MVNVRNLFLHSYNFQRNFGQRGWVGPQGSVYGYSLIVDLFCDPAGRPEGGEVSQPQKVDGVYRANWKLKQICNKPTKTTNSPVVHQKHE</sequence>
<proteinExistence type="predicted"/>
<comment type="caution">
    <text evidence="1">The sequence shown here is derived from an EMBL/GenBank/DDBJ whole genome shotgun (WGS) entry which is preliminary data.</text>
</comment>
<name>A0A2P6NML1_9EUKA</name>
<dbReference type="Proteomes" id="UP000241769">
    <property type="component" value="Unassembled WGS sequence"/>
</dbReference>
<evidence type="ECO:0000313" key="2">
    <source>
        <dbReference type="Proteomes" id="UP000241769"/>
    </source>
</evidence>
<accession>A0A2P6NML1</accession>
<gene>
    <name evidence="1" type="ORF">PROFUN_07134</name>
</gene>
<reference evidence="1 2" key="1">
    <citation type="journal article" date="2018" name="Genome Biol. Evol.">
        <title>Multiple Roots of Fruiting Body Formation in Amoebozoa.</title>
        <authorList>
            <person name="Hillmann F."/>
            <person name="Forbes G."/>
            <person name="Novohradska S."/>
            <person name="Ferling I."/>
            <person name="Riege K."/>
            <person name="Groth M."/>
            <person name="Westermann M."/>
            <person name="Marz M."/>
            <person name="Spaller T."/>
            <person name="Winckler T."/>
            <person name="Schaap P."/>
            <person name="Glockner G."/>
        </authorList>
    </citation>
    <scope>NUCLEOTIDE SEQUENCE [LARGE SCALE GENOMIC DNA]</scope>
    <source>
        <strain evidence="1 2">Jena</strain>
    </source>
</reference>
<organism evidence="1 2">
    <name type="scientific">Planoprotostelium fungivorum</name>
    <dbReference type="NCBI Taxonomy" id="1890364"/>
    <lineage>
        <taxon>Eukaryota</taxon>
        <taxon>Amoebozoa</taxon>
        <taxon>Evosea</taxon>
        <taxon>Variosea</taxon>
        <taxon>Cavosteliida</taxon>
        <taxon>Cavosteliaceae</taxon>
        <taxon>Planoprotostelium</taxon>
    </lineage>
</organism>
<evidence type="ECO:0000313" key="1">
    <source>
        <dbReference type="EMBL" id="PRP85187.1"/>
    </source>
</evidence>